<gene>
    <name evidence="11" type="ORF">FHS30_000757</name>
</gene>
<accession>A0A839ULF2</accession>
<evidence type="ECO:0000256" key="4">
    <source>
        <dbReference type="ARBA" id="ARBA00022723"/>
    </source>
</evidence>
<keyword evidence="3 8" id="KW-0349">Heme</keyword>
<dbReference type="PANTHER" id="PTHR33751:SF9">
    <property type="entry name" value="CYTOCHROME C4"/>
    <property type="match status" value="1"/>
</dbReference>
<comment type="subcellular location">
    <subcellularLocation>
        <location evidence="1">Periplasm</location>
    </subcellularLocation>
</comment>
<dbReference type="PIRSF" id="PIRSF000005">
    <property type="entry name" value="Cytochrome_c4"/>
    <property type="match status" value="1"/>
</dbReference>
<dbReference type="AlphaFoldDB" id="A0A839ULF2"/>
<dbReference type="InterPro" id="IPR036909">
    <property type="entry name" value="Cyt_c-like_dom_sf"/>
</dbReference>
<dbReference type="InterPro" id="IPR009056">
    <property type="entry name" value="Cyt_c-like_dom"/>
</dbReference>
<feature type="binding site" description="axial binding residue" evidence="9">
    <location>
        <position position="136"/>
    </location>
    <ligand>
        <name>heme c</name>
        <dbReference type="ChEBI" id="CHEBI:61717"/>
        <label>2</label>
    </ligand>
    <ligandPart>
        <name>Fe</name>
        <dbReference type="ChEBI" id="CHEBI:18248"/>
    </ligandPart>
</feature>
<evidence type="ECO:0000256" key="8">
    <source>
        <dbReference type="PIRSR" id="PIRSR000005-1"/>
    </source>
</evidence>
<dbReference type="InterPro" id="IPR024167">
    <property type="entry name" value="Cytochrome_c4-like"/>
</dbReference>
<protein>
    <submittedName>
        <fullName evidence="11">Cytochrome c553</fullName>
    </submittedName>
</protein>
<evidence type="ECO:0000313" key="11">
    <source>
        <dbReference type="EMBL" id="MBB3167581.1"/>
    </source>
</evidence>
<evidence type="ECO:0000256" key="1">
    <source>
        <dbReference type="ARBA" id="ARBA00004418"/>
    </source>
</evidence>
<evidence type="ECO:0000259" key="10">
    <source>
        <dbReference type="PROSITE" id="PS51007"/>
    </source>
</evidence>
<feature type="binding site" description="covalent" evidence="8">
    <location>
        <position position="88"/>
    </location>
    <ligand>
        <name>heme c</name>
        <dbReference type="ChEBI" id="CHEBI:61717"/>
        <label>2</label>
    </ligand>
</feature>
<evidence type="ECO:0000256" key="9">
    <source>
        <dbReference type="PIRSR" id="PIRSR000005-2"/>
    </source>
</evidence>
<evidence type="ECO:0000256" key="3">
    <source>
        <dbReference type="ARBA" id="ARBA00022617"/>
    </source>
</evidence>
<reference evidence="11 12" key="1">
    <citation type="submission" date="2020-08" db="EMBL/GenBank/DDBJ databases">
        <title>Genomic Encyclopedia of Type Strains, Phase III (KMG-III): the genomes of soil and plant-associated and newly described type strains.</title>
        <authorList>
            <person name="Whitman W."/>
        </authorList>
    </citation>
    <scope>NUCLEOTIDE SEQUENCE [LARGE SCALE GENOMIC DNA]</scope>
    <source>
        <strain evidence="11 12">CECT 8571</strain>
    </source>
</reference>
<dbReference type="SUPFAM" id="SSF46626">
    <property type="entry name" value="Cytochrome c"/>
    <property type="match status" value="2"/>
</dbReference>
<dbReference type="GO" id="GO:0005506">
    <property type="term" value="F:iron ion binding"/>
    <property type="evidence" value="ECO:0007669"/>
    <property type="project" value="InterPro"/>
</dbReference>
<dbReference type="GO" id="GO:0042597">
    <property type="term" value="C:periplasmic space"/>
    <property type="evidence" value="ECO:0007669"/>
    <property type="project" value="UniProtKB-SubCell"/>
</dbReference>
<dbReference type="GO" id="GO:0009055">
    <property type="term" value="F:electron transfer activity"/>
    <property type="evidence" value="ECO:0007669"/>
    <property type="project" value="InterPro"/>
</dbReference>
<dbReference type="PANTHER" id="PTHR33751">
    <property type="entry name" value="CBB3-TYPE CYTOCHROME C OXIDASE SUBUNIT FIXP"/>
    <property type="match status" value="1"/>
</dbReference>
<evidence type="ECO:0000256" key="2">
    <source>
        <dbReference type="ARBA" id="ARBA00022448"/>
    </source>
</evidence>
<proteinExistence type="predicted"/>
<dbReference type="InterPro" id="IPR050597">
    <property type="entry name" value="Cytochrome_c_Oxidase_Subunit"/>
</dbReference>
<feature type="binding site" description="covalent" evidence="8">
    <location>
        <position position="85"/>
    </location>
    <ligand>
        <name>heme c</name>
        <dbReference type="ChEBI" id="CHEBI:61717"/>
        <label>2</label>
    </ligand>
</feature>
<keyword evidence="6" id="KW-0249">Electron transport</keyword>
<dbReference type="GO" id="GO:0020037">
    <property type="term" value="F:heme binding"/>
    <property type="evidence" value="ECO:0007669"/>
    <property type="project" value="InterPro"/>
</dbReference>
<keyword evidence="5" id="KW-0574">Periplasm</keyword>
<dbReference type="Proteomes" id="UP000559987">
    <property type="component" value="Unassembled WGS sequence"/>
</dbReference>
<keyword evidence="2" id="KW-0813">Transport</keyword>
<name>A0A839ULF2_9GAMM</name>
<evidence type="ECO:0000313" key="12">
    <source>
        <dbReference type="Proteomes" id="UP000559987"/>
    </source>
</evidence>
<feature type="binding site" description="axial binding residue" evidence="9">
    <location>
        <position position="89"/>
    </location>
    <ligand>
        <name>heme c</name>
        <dbReference type="ChEBI" id="CHEBI:61717"/>
        <label>2</label>
    </ligand>
    <ligandPart>
        <name>Fe</name>
        <dbReference type="ChEBI" id="CHEBI:18248"/>
    </ligandPart>
</feature>
<dbReference type="PROSITE" id="PS51007">
    <property type="entry name" value="CYTC"/>
    <property type="match status" value="1"/>
</dbReference>
<evidence type="ECO:0000256" key="5">
    <source>
        <dbReference type="ARBA" id="ARBA00022764"/>
    </source>
</evidence>
<keyword evidence="7 9" id="KW-0408">Iron</keyword>
<organism evidence="11 12">
    <name type="scientific">Simiduia aestuariiviva</name>
    <dbReference type="NCBI Taxonomy" id="1510459"/>
    <lineage>
        <taxon>Bacteria</taxon>
        <taxon>Pseudomonadati</taxon>
        <taxon>Pseudomonadota</taxon>
        <taxon>Gammaproteobacteria</taxon>
        <taxon>Cellvibrionales</taxon>
        <taxon>Cellvibrionaceae</taxon>
        <taxon>Simiduia</taxon>
    </lineage>
</organism>
<feature type="domain" description="Cytochrome c" evidence="10">
    <location>
        <begin position="72"/>
        <end position="159"/>
    </location>
</feature>
<dbReference type="Gene3D" id="1.10.760.10">
    <property type="entry name" value="Cytochrome c-like domain"/>
    <property type="match status" value="2"/>
</dbReference>
<evidence type="ECO:0000256" key="7">
    <source>
        <dbReference type="ARBA" id="ARBA00023004"/>
    </source>
</evidence>
<dbReference type="EMBL" id="JACHXZ010000001">
    <property type="protein sequence ID" value="MBB3167581.1"/>
    <property type="molecule type" value="Genomic_DNA"/>
</dbReference>
<dbReference type="Pfam" id="PF00034">
    <property type="entry name" value="Cytochrom_C"/>
    <property type="match status" value="1"/>
</dbReference>
<keyword evidence="4 9" id="KW-0479">Metal-binding</keyword>
<evidence type="ECO:0000256" key="6">
    <source>
        <dbReference type="ARBA" id="ARBA00022982"/>
    </source>
</evidence>
<sequence length="160" mass="17046">MQAPALAGQSATYLARQLNYFKSGIRGGDQSDTLAQQMRAMAGILPSEAAVQSVSLFLANLPRTQPAVTISGDADKGYKLYNMKCGACHGPNGQGNEALKAPALAGVGDAYLARQFTLFKTGARGSHPEDKPGRQMKMMSTHLSNDDLRDVLAYINTIGR</sequence>
<feature type="binding site" description="axial binding residue" evidence="9">
    <location>
        <position position="38"/>
    </location>
    <ligand>
        <name>heme c</name>
        <dbReference type="ChEBI" id="CHEBI:61717"/>
        <label>1</label>
    </ligand>
    <ligandPart>
        <name>Fe</name>
        <dbReference type="ChEBI" id="CHEBI:18248"/>
    </ligandPart>
</feature>
<keyword evidence="12" id="KW-1185">Reference proteome</keyword>
<comment type="PTM">
    <text evidence="8">Binds 2 heme c groups covalently per subunit.</text>
</comment>
<comment type="caution">
    <text evidence="11">The sequence shown here is derived from an EMBL/GenBank/DDBJ whole genome shotgun (WGS) entry which is preliminary data.</text>
</comment>